<keyword evidence="4 6" id="KW-0472">Membrane</keyword>
<reference evidence="10" key="1">
    <citation type="submission" date="2012-12" db="EMBL/GenBank/DDBJ databases">
        <authorList>
            <person name="Hellsten U."/>
            <person name="Grimwood J."/>
            <person name="Chapman J.A."/>
            <person name="Shapiro H."/>
            <person name="Aerts A."/>
            <person name="Otillar R.P."/>
            <person name="Terry A.Y."/>
            <person name="Boore J.L."/>
            <person name="Simakov O."/>
            <person name="Marletaz F."/>
            <person name="Cho S.-J."/>
            <person name="Edsinger-Gonzales E."/>
            <person name="Havlak P."/>
            <person name="Kuo D.-H."/>
            <person name="Larsson T."/>
            <person name="Lv J."/>
            <person name="Arendt D."/>
            <person name="Savage R."/>
            <person name="Osoegawa K."/>
            <person name="de Jong P."/>
            <person name="Lindberg D.R."/>
            <person name="Seaver E.C."/>
            <person name="Weisblat D.A."/>
            <person name="Putnam N.H."/>
            <person name="Grigoriev I.V."/>
            <person name="Rokhsar D.S."/>
        </authorList>
    </citation>
    <scope>NUCLEOTIDE SEQUENCE</scope>
    <source>
        <strain evidence="10">I ESC-2004</strain>
    </source>
</reference>
<dbReference type="EMBL" id="AMQN01010692">
    <property type="status" value="NOT_ANNOTATED_CDS"/>
    <property type="molecule type" value="Genomic_DNA"/>
</dbReference>
<name>R7TWF4_CAPTE</name>
<dbReference type="PANTHER" id="PTHR46641">
    <property type="entry name" value="FMRFAMIDE RECEPTOR-RELATED"/>
    <property type="match status" value="1"/>
</dbReference>
<dbReference type="PROSITE" id="PS50262">
    <property type="entry name" value="G_PROTEIN_RECEP_F1_2"/>
    <property type="match status" value="1"/>
</dbReference>
<dbReference type="HOGENOM" id="CLU_009579_24_0_1"/>
<dbReference type="SUPFAM" id="SSF81321">
    <property type="entry name" value="Family A G protein-coupled receptor-like"/>
    <property type="match status" value="1"/>
</dbReference>
<keyword evidence="5" id="KW-0807">Transducer</keyword>
<dbReference type="Pfam" id="PF00001">
    <property type="entry name" value="7tm_1"/>
    <property type="match status" value="1"/>
</dbReference>
<gene>
    <name evidence="8" type="ORF">CAPTEDRAFT_223047</name>
</gene>
<dbReference type="InterPro" id="IPR000276">
    <property type="entry name" value="GPCR_Rhodpsn"/>
</dbReference>
<evidence type="ECO:0000256" key="4">
    <source>
        <dbReference type="ARBA" id="ARBA00023136"/>
    </source>
</evidence>
<dbReference type="PROSITE" id="PS00237">
    <property type="entry name" value="G_PROTEIN_RECEP_F1_1"/>
    <property type="match status" value="1"/>
</dbReference>
<feature type="transmembrane region" description="Helical" evidence="6">
    <location>
        <begin position="166"/>
        <end position="188"/>
    </location>
</feature>
<evidence type="ECO:0000313" key="8">
    <source>
        <dbReference type="EMBL" id="ELT97917.1"/>
    </source>
</evidence>
<feature type="transmembrane region" description="Helical" evidence="6">
    <location>
        <begin position="49"/>
        <end position="71"/>
    </location>
</feature>
<sequence length="362" mass="39708">MELSMDFFPTPVGHSRDEISSPGWGDVENGTMSAVLEPPDPIRASADRIRLVFAFLTVLLATVGNSLSLAVMCHRTMRGTSAATYLAAIAAADTFAVYFGQLPVIAKHFSDDIANLATQWQCSGRYFCLYTTGDVAVWLVLALTVDRFVAVRLPHRAKQLCTVTRASVVCLLLTILATLKNVSILFAYTVDTDAGGRGTCSFLPALKHYMIFVRPWVAFTLYTLIPISSVFVLNLLIIQRLISVHRATKGSRSSNFAQSSLTAMFLSVSIVFVVLLTPAMLNHATRAYREETSLSYLITAILDSCSYLNHSVNFFLYCLTGRRFRAVFVAMVSGCCGRHVPEEKMSRTTTNADVAHSATNLS</sequence>
<keyword evidence="3 6" id="KW-1133">Transmembrane helix</keyword>
<dbReference type="Gene3D" id="1.20.1070.10">
    <property type="entry name" value="Rhodopsin 7-helix transmembrane proteins"/>
    <property type="match status" value="1"/>
</dbReference>
<reference evidence="9" key="3">
    <citation type="submission" date="2015-06" db="UniProtKB">
        <authorList>
            <consortium name="EnsemblMetazoa"/>
        </authorList>
    </citation>
    <scope>IDENTIFICATION</scope>
</reference>
<evidence type="ECO:0000256" key="3">
    <source>
        <dbReference type="ARBA" id="ARBA00022989"/>
    </source>
</evidence>
<organism evidence="8">
    <name type="scientific">Capitella teleta</name>
    <name type="common">Polychaete worm</name>
    <dbReference type="NCBI Taxonomy" id="283909"/>
    <lineage>
        <taxon>Eukaryota</taxon>
        <taxon>Metazoa</taxon>
        <taxon>Spiralia</taxon>
        <taxon>Lophotrochozoa</taxon>
        <taxon>Annelida</taxon>
        <taxon>Polychaeta</taxon>
        <taxon>Sedentaria</taxon>
        <taxon>Scolecida</taxon>
        <taxon>Capitellidae</taxon>
        <taxon>Capitella</taxon>
    </lineage>
</organism>
<feature type="transmembrane region" description="Helical" evidence="6">
    <location>
        <begin position="124"/>
        <end position="145"/>
    </location>
</feature>
<keyword evidence="5" id="KW-0675">Receptor</keyword>
<feature type="transmembrane region" description="Helical" evidence="6">
    <location>
        <begin position="216"/>
        <end position="238"/>
    </location>
</feature>
<evidence type="ECO:0000256" key="2">
    <source>
        <dbReference type="ARBA" id="ARBA00022692"/>
    </source>
</evidence>
<dbReference type="GO" id="GO:0004930">
    <property type="term" value="F:G protein-coupled receptor activity"/>
    <property type="evidence" value="ECO:0007669"/>
    <property type="project" value="UniProtKB-KW"/>
</dbReference>
<keyword evidence="5" id="KW-0297">G-protein coupled receptor</keyword>
<dbReference type="EMBL" id="KB308420">
    <property type="protein sequence ID" value="ELT97917.1"/>
    <property type="molecule type" value="Genomic_DNA"/>
</dbReference>
<comment type="subcellular location">
    <subcellularLocation>
        <location evidence="1">Membrane</location>
    </subcellularLocation>
</comment>
<dbReference type="AlphaFoldDB" id="R7TWF4"/>
<evidence type="ECO:0000313" key="10">
    <source>
        <dbReference type="Proteomes" id="UP000014760"/>
    </source>
</evidence>
<dbReference type="InterPro" id="IPR017452">
    <property type="entry name" value="GPCR_Rhodpsn_7TM"/>
</dbReference>
<evidence type="ECO:0000259" key="7">
    <source>
        <dbReference type="PROSITE" id="PS50262"/>
    </source>
</evidence>
<dbReference type="PRINTS" id="PR00237">
    <property type="entry name" value="GPCRRHODOPSN"/>
</dbReference>
<evidence type="ECO:0000256" key="6">
    <source>
        <dbReference type="SAM" id="Phobius"/>
    </source>
</evidence>
<dbReference type="EnsemblMetazoa" id="CapteT223047">
    <property type="protein sequence ID" value="CapteP223047"/>
    <property type="gene ID" value="CapteG223047"/>
</dbReference>
<evidence type="ECO:0000256" key="5">
    <source>
        <dbReference type="RuleBase" id="RU000688"/>
    </source>
</evidence>
<feature type="transmembrane region" description="Helical" evidence="6">
    <location>
        <begin position="83"/>
        <end position="104"/>
    </location>
</feature>
<keyword evidence="10" id="KW-1185">Reference proteome</keyword>
<feature type="transmembrane region" description="Helical" evidence="6">
    <location>
        <begin position="259"/>
        <end position="281"/>
    </location>
</feature>
<evidence type="ECO:0000313" key="9">
    <source>
        <dbReference type="EnsemblMetazoa" id="CapteP223047"/>
    </source>
</evidence>
<dbReference type="PANTHER" id="PTHR46641:SF25">
    <property type="entry name" value="CNMAMIDE RECEPTOR-RELATED"/>
    <property type="match status" value="1"/>
</dbReference>
<feature type="transmembrane region" description="Helical" evidence="6">
    <location>
        <begin position="293"/>
        <end position="316"/>
    </location>
</feature>
<dbReference type="InterPro" id="IPR052954">
    <property type="entry name" value="GPCR-Ligand_Int"/>
</dbReference>
<protein>
    <recommendedName>
        <fullName evidence="7">G-protein coupled receptors family 1 profile domain-containing protein</fullName>
    </recommendedName>
</protein>
<accession>R7TWF4</accession>
<evidence type="ECO:0000256" key="1">
    <source>
        <dbReference type="ARBA" id="ARBA00004370"/>
    </source>
</evidence>
<dbReference type="GO" id="GO:0016020">
    <property type="term" value="C:membrane"/>
    <property type="evidence" value="ECO:0007669"/>
    <property type="project" value="UniProtKB-SubCell"/>
</dbReference>
<dbReference type="CDD" id="cd14978">
    <property type="entry name" value="7tmA_FMRFamide_R-like"/>
    <property type="match status" value="1"/>
</dbReference>
<feature type="domain" description="G-protein coupled receptors family 1 profile" evidence="7">
    <location>
        <begin position="64"/>
        <end position="317"/>
    </location>
</feature>
<reference evidence="8 10" key="2">
    <citation type="journal article" date="2013" name="Nature">
        <title>Insights into bilaterian evolution from three spiralian genomes.</title>
        <authorList>
            <person name="Simakov O."/>
            <person name="Marletaz F."/>
            <person name="Cho S.J."/>
            <person name="Edsinger-Gonzales E."/>
            <person name="Havlak P."/>
            <person name="Hellsten U."/>
            <person name="Kuo D.H."/>
            <person name="Larsson T."/>
            <person name="Lv J."/>
            <person name="Arendt D."/>
            <person name="Savage R."/>
            <person name="Osoegawa K."/>
            <person name="de Jong P."/>
            <person name="Grimwood J."/>
            <person name="Chapman J.A."/>
            <person name="Shapiro H."/>
            <person name="Aerts A."/>
            <person name="Otillar R.P."/>
            <person name="Terry A.Y."/>
            <person name="Boore J.L."/>
            <person name="Grigoriev I.V."/>
            <person name="Lindberg D.R."/>
            <person name="Seaver E.C."/>
            <person name="Weisblat D.A."/>
            <person name="Putnam N.H."/>
            <person name="Rokhsar D.S."/>
        </authorList>
    </citation>
    <scope>NUCLEOTIDE SEQUENCE</scope>
    <source>
        <strain evidence="8 10">I ESC-2004</strain>
    </source>
</reference>
<proteinExistence type="inferred from homology"/>
<keyword evidence="2 5" id="KW-0812">Transmembrane</keyword>
<comment type="similarity">
    <text evidence="5">Belongs to the G-protein coupled receptor 1 family.</text>
</comment>
<dbReference type="Proteomes" id="UP000014760">
    <property type="component" value="Unassembled WGS sequence"/>
</dbReference>
<dbReference type="OMA" id="SNECERP"/>
<dbReference type="OrthoDB" id="9990906at2759"/>
<dbReference type="STRING" id="283909.R7TWF4"/>